<protein>
    <submittedName>
        <fullName evidence="1">Uncharacterized protein</fullName>
    </submittedName>
</protein>
<organism evidence="1 2">
    <name type="scientific">Lamprobacter modestohalophilus</name>
    <dbReference type="NCBI Taxonomy" id="1064514"/>
    <lineage>
        <taxon>Bacteria</taxon>
        <taxon>Pseudomonadati</taxon>
        <taxon>Pseudomonadota</taxon>
        <taxon>Gammaproteobacteria</taxon>
        <taxon>Chromatiales</taxon>
        <taxon>Chromatiaceae</taxon>
        <taxon>Lamprobacter</taxon>
    </lineage>
</organism>
<comment type="caution">
    <text evidence="1">The sequence shown here is derived from an EMBL/GenBank/DDBJ whole genome shotgun (WGS) entry which is preliminary data.</text>
</comment>
<dbReference type="Proteomes" id="UP001138768">
    <property type="component" value="Unassembled WGS sequence"/>
</dbReference>
<proteinExistence type="predicted"/>
<name>A0A9X0WE26_9GAMM</name>
<evidence type="ECO:0000313" key="2">
    <source>
        <dbReference type="Proteomes" id="UP001138768"/>
    </source>
</evidence>
<dbReference type="RefSeq" id="WP_200251805.1">
    <property type="nucleotide sequence ID" value="NZ_NRRY01000104.1"/>
</dbReference>
<reference evidence="1 2" key="1">
    <citation type="journal article" date="2020" name="Microorganisms">
        <title>Osmotic Adaptation and Compatible Solute Biosynthesis of Phototrophic Bacteria as Revealed from Genome Analyses.</title>
        <authorList>
            <person name="Imhoff J.F."/>
            <person name="Rahn T."/>
            <person name="Kunzel S."/>
            <person name="Keller A."/>
            <person name="Neulinger S.C."/>
        </authorList>
    </citation>
    <scope>NUCLEOTIDE SEQUENCE [LARGE SCALE GENOMIC DNA]</scope>
    <source>
        <strain evidence="1 2">DSM 25653</strain>
    </source>
</reference>
<keyword evidence="2" id="KW-1185">Reference proteome</keyword>
<sequence length="171" mass="18295">MTGPLTLEAICTFTDGPQQIARLPLFGLTSEANALHAVLSELSASERQSLLKLSLCLYGDDLDGWGWLEESRGKYYFTATAPKPEPERRINPDLVAGFKFSPSNKTAEAIFSAITPDLGVVVLDGATLSNGPMAGLVIKDCVGRFVVHIGCDGRLNAVPAGYHAESTEARQ</sequence>
<gene>
    <name evidence="1" type="ORF">CKO42_25650</name>
</gene>
<accession>A0A9X0WE26</accession>
<evidence type="ECO:0000313" key="1">
    <source>
        <dbReference type="EMBL" id="MBK1621712.1"/>
    </source>
</evidence>
<dbReference type="AlphaFoldDB" id="A0A9X0WE26"/>
<dbReference type="EMBL" id="NRRY01000104">
    <property type="protein sequence ID" value="MBK1621712.1"/>
    <property type="molecule type" value="Genomic_DNA"/>
</dbReference>